<dbReference type="AlphaFoldDB" id="A0A084WLB8"/>
<protein>
    <submittedName>
        <fullName evidence="2 3">SqdX</fullName>
    </submittedName>
</protein>
<proteinExistence type="predicted"/>
<name>A0A084WLB8_ANOSI</name>
<keyword evidence="4" id="KW-1185">Reference proteome</keyword>
<feature type="region of interest" description="Disordered" evidence="1">
    <location>
        <begin position="1"/>
        <end position="26"/>
    </location>
</feature>
<evidence type="ECO:0000313" key="4">
    <source>
        <dbReference type="Proteomes" id="UP000030765"/>
    </source>
</evidence>
<dbReference type="Proteomes" id="UP000030765">
    <property type="component" value="Unassembled WGS sequence"/>
</dbReference>
<accession>A0A084WLB8</accession>
<evidence type="ECO:0000313" key="3">
    <source>
        <dbReference type="EnsemblMetazoa" id="ASIC019059-PA"/>
    </source>
</evidence>
<feature type="compositionally biased region" description="Polar residues" evidence="1">
    <location>
        <begin position="48"/>
        <end position="70"/>
    </location>
</feature>
<dbReference type="EMBL" id="KE525350">
    <property type="protein sequence ID" value="KFB51012.1"/>
    <property type="molecule type" value="Genomic_DNA"/>
</dbReference>
<evidence type="ECO:0000313" key="2">
    <source>
        <dbReference type="EMBL" id="KFB51012.1"/>
    </source>
</evidence>
<reference evidence="2 4" key="1">
    <citation type="journal article" date="2014" name="BMC Genomics">
        <title>Genome sequence of Anopheles sinensis provides insight into genetics basis of mosquito competence for malaria parasites.</title>
        <authorList>
            <person name="Zhou D."/>
            <person name="Zhang D."/>
            <person name="Ding G."/>
            <person name="Shi L."/>
            <person name="Hou Q."/>
            <person name="Ye Y."/>
            <person name="Xu Y."/>
            <person name="Zhou H."/>
            <person name="Xiong C."/>
            <person name="Li S."/>
            <person name="Yu J."/>
            <person name="Hong S."/>
            <person name="Yu X."/>
            <person name="Zou P."/>
            <person name="Chen C."/>
            <person name="Chang X."/>
            <person name="Wang W."/>
            <person name="Lv Y."/>
            <person name="Sun Y."/>
            <person name="Ma L."/>
            <person name="Shen B."/>
            <person name="Zhu C."/>
        </authorList>
    </citation>
    <scope>NUCLEOTIDE SEQUENCE [LARGE SCALE GENOMIC DNA]</scope>
</reference>
<gene>
    <name evidence="2" type="ORF">ZHAS_00019059</name>
</gene>
<reference evidence="3" key="2">
    <citation type="submission" date="2020-05" db="UniProtKB">
        <authorList>
            <consortium name="EnsemblMetazoa"/>
        </authorList>
    </citation>
    <scope>IDENTIFICATION</scope>
</reference>
<sequence length="91" mass="9932">MHDDANGGATSAINGTPEGTEWRPHYRESYRLTAEKWSFVRTQERDNSGQPEQVECNTPTMTSSTVQGAGSDNEDEDTLVNATTPEVNGVT</sequence>
<evidence type="ECO:0000256" key="1">
    <source>
        <dbReference type="SAM" id="MobiDB-lite"/>
    </source>
</evidence>
<dbReference type="EMBL" id="ATLV01024215">
    <property type="status" value="NOT_ANNOTATED_CDS"/>
    <property type="molecule type" value="Genomic_DNA"/>
</dbReference>
<feature type="region of interest" description="Disordered" evidence="1">
    <location>
        <begin position="42"/>
        <end position="91"/>
    </location>
</feature>
<dbReference type="EnsemblMetazoa" id="ASIC019059-RA">
    <property type="protein sequence ID" value="ASIC019059-PA"/>
    <property type="gene ID" value="ASIC019059"/>
</dbReference>
<organism evidence="2">
    <name type="scientific">Anopheles sinensis</name>
    <name type="common">Mosquito</name>
    <dbReference type="NCBI Taxonomy" id="74873"/>
    <lineage>
        <taxon>Eukaryota</taxon>
        <taxon>Metazoa</taxon>
        <taxon>Ecdysozoa</taxon>
        <taxon>Arthropoda</taxon>
        <taxon>Hexapoda</taxon>
        <taxon>Insecta</taxon>
        <taxon>Pterygota</taxon>
        <taxon>Neoptera</taxon>
        <taxon>Endopterygota</taxon>
        <taxon>Diptera</taxon>
        <taxon>Nematocera</taxon>
        <taxon>Culicoidea</taxon>
        <taxon>Culicidae</taxon>
        <taxon>Anophelinae</taxon>
        <taxon>Anopheles</taxon>
    </lineage>
</organism>
<dbReference type="VEuPathDB" id="VectorBase:ASIC019059"/>
<feature type="compositionally biased region" description="Polar residues" evidence="1">
    <location>
        <begin position="80"/>
        <end position="91"/>
    </location>
</feature>